<proteinExistence type="predicted"/>
<evidence type="ECO:0000313" key="1">
    <source>
        <dbReference type="EMBL" id="RJY17635.1"/>
    </source>
</evidence>
<keyword evidence="2" id="KW-1185">Reference proteome</keyword>
<sequence length="102" mass="11592">MILEDATFRAFTTVHFSRRESAEIMHLQVIPITVINLSLTQQELKGFSARHKLEVLYSLQLPYETGIQRTSCFCRDNSSACNAVMEPFSLALRELVCAHFGL</sequence>
<dbReference type="AlphaFoldDB" id="A0A3A6TX39"/>
<accession>A0A3A6TX39</accession>
<reference evidence="1 2" key="1">
    <citation type="submission" date="2018-09" db="EMBL/GenBank/DDBJ databases">
        <title>Phylogeny of the Shewanellaceae, and recommendation for two new genera, Pseudoshewanella and Parashewanella.</title>
        <authorList>
            <person name="Wang G."/>
        </authorList>
    </citation>
    <scope>NUCLEOTIDE SEQUENCE [LARGE SCALE GENOMIC DNA]</scope>
    <source>
        <strain evidence="1 2">KCTC 22492</strain>
    </source>
</reference>
<dbReference type="Proteomes" id="UP000273022">
    <property type="component" value="Unassembled WGS sequence"/>
</dbReference>
<gene>
    <name evidence="1" type="ORF">D5R81_08010</name>
</gene>
<comment type="caution">
    <text evidence="1">The sequence shown here is derived from an EMBL/GenBank/DDBJ whole genome shotgun (WGS) entry which is preliminary data.</text>
</comment>
<protein>
    <submittedName>
        <fullName evidence="1">Uncharacterized protein</fullName>
    </submittedName>
</protein>
<evidence type="ECO:0000313" key="2">
    <source>
        <dbReference type="Proteomes" id="UP000273022"/>
    </source>
</evidence>
<dbReference type="EMBL" id="QYYH01000038">
    <property type="protein sequence ID" value="RJY17635.1"/>
    <property type="molecule type" value="Genomic_DNA"/>
</dbReference>
<organism evidence="1 2">
    <name type="scientific">Parashewanella spongiae</name>
    <dbReference type="NCBI Taxonomy" id="342950"/>
    <lineage>
        <taxon>Bacteria</taxon>
        <taxon>Pseudomonadati</taxon>
        <taxon>Pseudomonadota</taxon>
        <taxon>Gammaproteobacteria</taxon>
        <taxon>Alteromonadales</taxon>
        <taxon>Shewanellaceae</taxon>
        <taxon>Parashewanella</taxon>
    </lineage>
</organism>
<name>A0A3A6TX39_9GAMM</name>